<sequence length="69" mass="8239">MKMDCIICRKPLEDGIIIYGRGICKCCEERLLKADINTDFYEFYKNCIRKNIVQLIQRGVNEECQNYRL</sequence>
<evidence type="ECO:0008006" key="2">
    <source>
        <dbReference type="Google" id="ProtNLM"/>
    </source>
</evidence>
<dbReference type="AlphaFoldDB" id="A0A645FZ03"/>
<dbReference type="EMBL" id="VSSQ01067374">
    <property type="protein sequence ID" value="MPN19767.1"/>
    <property type="molecule type" value="Genomic_DNA"/>
</dbReference>
<reference evidence="1" key="1">
    <citation type="submission" date="2019-08" db="EMBL/GenBank/DDBJ databases">
        <authorList>
            <person name="Kucharzyk K."/>
            <person name="Murdoch R.W."/>
            <person name="Higgins S."/>
            <person name="Loffler F."/>
        </authorList>
    </citation>
    <scope>NUCLEOTIDE SEQUENCE</scope>
</reference>
<gene>
    <name evidence="1" type="ORF">SDC9_167139</name>
</gene>
<dbReference type="Pfam" id="PF10764">
    <property type="entry name" value="Gin"/>
    <property type="match status" value="1"/>
</dbReference>
<dbReference type="InterPro" id="IPR019700">
    <property type="entry name" value="Sigma-G_inhibitor_Gin"/>
</dbReference>
<accession>A0A645FZ03</accession>
<protein>
    <recommendedName>
        <fullName evidence="2">Inhibitor of sigma-G Gin</fullName>
    </recommendedName>
</protein>
<name>A0A645FZ03_9ZZZZ</name>
<organism evidence="1">
    <name type="scientific">bioreactor metagenome</name>
    <dbReference type="NCBI Taxonomy" id="1076179"/>
    <lineage>
        <taxon>unclassified sequences</taxon>
        <taxon>metagenomes</taxon>
        <taxon>ecological metagenomes</taxon>
    </lineage>
</organism>
<evidence type="ECO:0000313" key="1">
    <source>
        <dbReference type="EMBL" id="MPN19767.1"/>
    </source>
</evidence>
<proteinExistence type="predicted"/>
<comment type="caution">
    <text evidence="1">The sequence shown here is derived from an EMBL/GenBank/DDBJ whole genome shotgun (WGS) entry which is preliminary data.</text>
</comment>